<dbReference type="PROSITE" id="PS50888">
    <property type="entry name" value="BHLH"/>
    <property type="match status" value="1"/>
</dbReference>
<dbReference type="PANTHER" id="PTHR23349">
    <property type="entry name" value="BASIC HELIX-LOOP-HELIX TRANSCRIPTION FACTOR, TWIST"/>
    <property type="match status" value="1"/>
</dbReference>
<dbReference type="Gene3D" id="4.10.280.10">
    <property type="entry name" value="Helix-loop-helix DNA-binding domain"/>
    <property type="match status" value="1"/>
</dbReference>
<dbReference type="InterPro" id="IPR050283">
    <property type="entry name" value="E-box_TF_Regulators"/>
</dbReference>
<dbReference type="GO" id="GO:0005634">
    <property type="term" value="C:nucleus"/>
    <property type="evidence" value="ECO:0007669"/>
    <property type="project" value="UniProtKB-SubCell"/>
</dbReference>
<dbReference type="Pfam" id="PF00010">
    <property type="entry name" value="HLH"/>
    <property type="match status" value="1"/>
</dbReference>
<dbReference type="FunFam" id="4.10.280.10:FF:000010">
    <property type="entry name" value="Scleraxis bHLH transcription factor"/>
    <property type="match status" value="1"/>
</dbReference>
<name>A0A1L8DGN3_9DIPT</name>
<keyword evidence="4" id="KW-0804">Transcription</keyword>
<sequence length="267" mass="29960">MSSFDSAPEVCQRLCGSQGSLVDPFYENNGGGFYTAMYPADSQQNELNGGHLIGEENSYWASSPCSSNSPLSRRDCSPSSGNGSSLRQRNLSPTYHHYPPHIYYPHTPQYEKLGPMCDEGGYFNTTTTEVITSTPFVRVVKRRNTANKKERRRTQSINSAFSYLRERIPNVPSDTKLSKIKTLRLATSYITYLTQVLEGNQDPAGGFRAELTSSRKINAERRANMKNETQIILTNSDISAGDPKKTKGRTGWPQDVWNQAVWKEEKP</sequence>
<reference evidence="8" key="1">
    <citation type="submission" date="2016-12" db="EMBL/GenBank/DDBJ databases">
        <title>An insight into the sialome and mialome of the sand fly, Nyssomyia neivai.</title>
        <authorList>
            <person name="Sebastian V."/>
            <person name="Goulart T.M."/>
            <person name="Oliveira W."/>
            <person name="Calvo E."/>
            <person name="Oliveira L.F."/>
            <person name="Pinto M.C."/>
            <person name="Rosselino A.M."/>
            <person name="Ribeiro J.M."/>
        </authorList>
    </citation>
    <scope>NUCLEOTIDE SEQUENCE</scope>
</reference>
<evidence type="ECO:0000256" key="1">
    <source>
        <dbReference type="ARBA" id="ARBA00004123"/>
    </source>
</evidence>
<comment type="subcellular location">
    <subcellularLocation>
        <location evidence="1">Nucleus</location>
    </subcellularLocation>
</comment>
<dbReference type="SMART" id="SM00353">
    <property type="entry name" value="HLH"/>
    <property type="match status" value="1"/>
</dbReference>
<dbReference type="CDD" id="cd11466">
    <property type="entry name" value="bHLH_TS_HAND"/>
    <property type="match status" value="1"/>
</dbReference>
<feature type="region of interest" description="Disordered" evidence="6">
    <location>
        <begin position="238"/>
        <end position="267"/>
    </location>
</feature>
<dbReference type="AlphaFoldDB" id="A0A1L8DGN3"/>
<evidence type="ECO:0000313" key="8">
    <source>
        <dbReference type="EMBL" id="JAV05547.1"/>
    </source>
</evidence>
<dbReference type="GO" id="GO:0046983">
    <property type="term" value="F:protein dimerization activity"/>
    <property type="evidence" value="ECO:0007669"/>
    <property type="project" value="InterPro"/>
</dbReference>
<feature type="domain" description="BHLH" evidence="7">
    <location>
        <begin position="141"/>
        <end position="193"/>
    </location>
</feature>
<dbReference type="InterPro" id="IPR036638">
    <property type="entry name" value="HLH_DNA-bd_sf"/>
</dbReference>
<keyword evidence="5" id="KW-0539">Nucleus</keyword>
<dbReference type="SUPFAM" id="SSF47459">
    <property type="entry name" value="HLH, helix-loop-helix DNA-binding domain"/>
    <property type="match status" value="1"/>
</dbReference>
<dbReference type="EMBL" id="GFDF01008537">
    <property type="protein sequence ID" value="JAV05547.1"/>
    <property type="molecule type" value="Transcribed_RNA"/>
</dbReference>
<evidence type="ECO:0000259" key="7">
    <source>
        <dbReference type="PROSITE" id="PS50888"/>
    </source>
</evidence>
<feature type="region of interest" description="Disordered" evidence="6">
    <location>
        <begin position="71"/>
        <end position="92"/>
    </location>
</feature>
<dbReference type="GO" id="GO:0000977">
    <property type="term" value="F:RNA polymerase II transcription regulatory region sequence-specific DNA binding"/>
    <property type="evidence" value="ECO:0007669"/>
    <property type="project" value="TreeGrafter"/>
</dbReference>
<evidence type="ECO:0000256" key="3">
    <source>
        <dbReference type="ARBA" id="ARBA00023125"/>
    </source>
</evidence>
<evidence type="ECO:0000256" key="4">
    <source>
        <dbReference type="ARBA" id="ARBA00023163"/>
    </source>
</evidence>
<keyword evidence="3" id="KW-0238">DNA-binding</keyword>
<proteinExistence type="predicted"/>
<dbReference type="PANTHER" id="PTHR23349:SF68">
    <property type="entry name" value="FI14601P"/>
    <property type="match status" value="1"/>
</dbReference>
<organism evidence="8">
    <name type="scientific">Nyssomyia neivai</name>
    <dbReference type="NCBI Taxonomy" id="330878"/>
    <lineage>
        <taxon>Eukaryota</taxon>
        <taxon>Metazoa</taxon>
        <taxon>Ecdysozoa</taxon>
        <taxon>Arthropoda</taxon>
        <taxon>Hexapoda</taxon>
        <taxon>Insecta</taxon>
        <taxon>Pterygota</taxon>
        <taxon>Neoptera</taxon>
        <taxon>Endopterygota</taxon>
        <taxon>Diptera</taxon>
        <taxon>Nematocera</taxon>
        <taxon>Psychodoidea</taxon>
        <taxon>Psychodidae</taxon>
        <taxon>Nyssomyia</taxon>
    </lineage>
</organism>
<evidence type="ECO:0000256" key="2">
    <source>
        <dbReference type="ARBA" id="ARBA00023015"/>
    </source>
</evidence>
<protein>
    <submittedName>
        <fullName evidence="8">Putative transcription factor hand2/transcription factor</fullName>
    </submittedName>
</protein>
<accession>A0A1L8DGN3</accession>
<dbReference type="GO" id="GO:0000981">
    <property type="term" value="F:DNA-binding transcription factor activity, RNA polymerase II-specific"/>
    <property type="evidence" value="ECO:0007669"/>
    <property type="project" value="TreeGrafter"/>
</dbReference>
<dbReference type="GO" id="GO:0032502">
    <property type="term" value="P:developmental process"/>
    <property type="evidence" value="ECO:0007669"/>
    <property type="project" value="TreeGrafter"/>
</dbReference>
<keyword evidence="2" id="KW-0805">Transcription regulation</keyword>
<evidence type="ECO:0000256" key="5">
    <source>
        <dbReference type="ARBA" id="ARBA00023242"/>
    </source>
</evidence>
<dbReference type="InterPro" id="IPR011598">
    <property type="entry name" value="bHLH_dom"/>
</dbReference>
<feature type="compositionally biased region" description="Polar residues" evidence="6">
    <location>
        <begin position="77"/>
        <end position="92"/>
    </location>
</feature>
<evidence type="ECO:0000256" key="6">
    <source>
        <dbReference type="SAM" id="MobiDB-lite"/>
    </source>
</evidence>